<dbReference type="InterPro" id="IPR050317">
    <property type="entry name" value="Plant_Fungal_Acyltransferase"/>
</dbReference>
<keyword evidence="2" id="KW-0808">Transferase</keyword>
<evidence type="ECO:0000256" key="1">
    <source>
        <dbReference type="ARBA" id="ARBA00009861"/>
    </source>
</evidence>
<keyword evidence="3" id="KW-0012">Acyltransferase</keyword>
<name>A0AAD5J5N6_ACENE</name>
<comment type="similarity">
    <text evidence="1">Belongs to the plant acyltransferase family.</text>
</comment>
<dbReference type="Proteomes" id="UP001064489">
    <property type="component" value="Chromosome 3"/>
</dbReference>
<evidence type="ECO:0000313" key="5">
    <source>
        <dbReference type="Proteomes" id="UP001064489"/>
    </source>
</evidence>
<evidence type="ECO:0000256" key="3">
    <source>
        <dbReference type="ARBA" id="ARBA00023315"/>
    </source>
</evidence>
<evidence type="ECO:0000313" key="4">
    <source>
        <dbReference type="EMBL" id="KAI9185998.1"/>
    </source>
</evidence>
<reference evidence="4" key="2">
    <citation type="submission" date="2023-02" db="EMBL/GenBank/DDBJ databases">
        <authorList>
            <person name="Swenson N.G."/>
            <person name="Wegrzyn J.L."/>
            <person name="Mcevoy S.L."/>
        </authorList>
    </citation>
    <scope>NUCLEOTIDE SEQUENCE</scope>
    <source>
        <strain evidence="4">91603</strain>
        <tissue evidence="4">Leaf</tissue>
    </source>
</reference>
<proteinExistence type="inferred from homology"/>
<organism evidence="4 5">
    <name type="scientific">Acer negundo</name>
    <name type="common">Box elder</name>
    <dbReference type="NCBI Taxonomy" id="4023"/>
    <lineage>
        <taxon>Eukaryota</taxon>
        <taxon>Viridiplantae</taxon>
        <taxon>Streptophyta</taxon>
        <taxon>Embryophyta</taxon>
        <taxon>Tracheophyta</taxon>
        <taxon>Spermatophyta</taxon>
        <taxon>Magnoliopsida</taxon>
        <taxon>eudicotyledons</taxon>
        <taxon>Gunneridae</taxon>
        <taxon>Pentapetalae</taxon>
        <taxon>rosids</taxon>
        <taxon>malvids</taxon>
        <taxon>Sapindales</taxon>
        <taxon>Sapindaceae</taxon>
        <taxon>Hippocastanoideae</taxon>
        <taxon>Acereae</taxon>
        <taxon>Acer</taxon>
    </lineage>
</organism>
<dbReference type="GO" id="GO:0016747">
    <property type="term" value="F:acyltransferase activity, transferring groups other than amino-acyl groups"/>
    <property type="evidence" value="ECO:0007669"/>
    <property type="project" value="TreeGrafter"/>
</dbReference>
<dbReference type="AlphaFoldDB" id="A0AAD5J5N6"/>
<comment type="caution">
    <text evidence="4">The sequence shown here is derived from an EMBL/GenBank/DDBJ whole genome shotgun (WGS) entry which is preliminary data.</text>
</comment>
<dbReference type="FunFam" id="3.30.559.10:FF:000008">
    <property type="entry name" value="Tryptamine hydroxycinnamoyl transferase"/>
    <property type="match status" value="1"/>
</dbReference>
<protein>
    <submittedName>
        <fullName evidence="4">Uncharacterized protein</fullName>
    </submittedName>
</protein>
<dbReference type="PANTHER" id="PTHR31642">
    <property type="entry name" value="TRICHOTHECENE 3-O-ACETYLTRANSFERASE"/>
    <property type="match status" value="1"/>
</dbReference>
<dbReference type="SUPFAM" id="SSF52777">
    <property type="entry name" value="CoA-dependent acyltransferases"/>
    <property type="match status" value="1"/>
</dbReference>
<dbReference type="EMBL" id="JAJSOW010000100">
    <property type="protein sequence ID" value="KAI9185998.1"/>
    <property type="molecule type" value="Genomic_DNA"/>
</dbReference>
<reference evidence="4" key="1">
    <citation type="journal article" date="2022" name="Plant J.">
        <title>Strategies of tolerance reflected in two North American maple genomes.</title>
        <authorList>
            <person name="McEvoy S.L."/>
            <person name="Sezen U.U."/>
            <person name="Trouern-Trend A."/>
            <person name="McMahon S.M."/>
            <person name="Schaberg P.G."/>
            <person name="Yang J."/>
            <person name="Wegrzyn J.L."/>
            <person name="Swenson N.G."/>
        </authorList>
    </citation>
    <scope>NUCLEOTIDE SEQUENCE</scope>
    <source>
        <strain evidence="4">91603</strain>
    </source>
</reference>
<dbReference type="PANTHER" id="PTHR31642:SF11">
    <property type="entry name" value="SHIKIMATE O-HYDROXYCINNAMOYLTRANSFERASE"/>
    <property type="match status" value="1"/>
</dbReference>
<keyword evidence="5" id="KW-1185">Reference proteome</keyword>
<dbReference type="Pfam" id="PF02458">
    <property type="entry name" value="Transferase"/>
    <property type="match status" value="1"/>
</dbReference>
<evidence type="ECO:0000256" key="2">
    <source>
        <dbReference type="ARBA" id="ARBA00022679"/>
    </source>
</evidence>
<accession>A0AAD5J5N6</accession>
<gene>
    <name evidence="4" type="ORF">LWI28_012875</name>
</gene>
<sequence length="459" mass="51564">MAAAAEDRTVMLPNSFNKTRIMKIHVKKSSIVRPALAIPEKKLWNSNLDLLVPTVHISTVYFYRQLPNDSSNFFDPRILKKALSCALVQFFPMAGRLGLDENGRLEIWCNGDGVLFVEADLNDVTFDDLEDFTPSLKLQELLVPTVDYSKDIYSHPLLLLQVTRFKCGGVCLGVGLHHTLSDGSSAIHFINTWAEWTRGVSISIPPYIDRTVLRLGVPPYPTFDHIEYDPPPAMKTSTKTVELQSSPCSTAILKLSVDQINALKSKSKPDHGTTIRYSTYEILAAHIWRCMCKARGLSDDQTSKLYMPIDGRSRLNPPLPYGYMGNVLFSCTSILKSGDIQSQPLISIVKKVHEALKKMDDEYLKSALAFIEQQPDLTVLKRGAHTFKCPNLNVVSWMRLPIYDSDFGWGSPIYMGPASVIFEGMVYILPNPIKNGSFSLALCLETNHMQIFKKCLYDF</sequence>
<dbReference type="Gene3D" id="3.30.559.10">
    <property type="entry name" value="Chloramphenicol acetyltransferase-like domain"/>
    <property type="match status" value="2"/>
</dbReference>
<dbReference type="InterPro" id="IPR023213">
    <property type="entry name" value="CAT-like_dom_sf"/>
</dbReference>